<evidence type="ECO:0008006" key="4">
    <source>
        <dbReference type="Google" id="ProtNLM"/>
    </source>
</evidence>
<keyword evidence="1" id="KW-0812">Transmembrane</keyword>
<evidence type="ECO:0000313" key="3">
    <source>
        <dbReference type="Proteomes" id="UP000192319"/>
    </source>
</evidence>
<name>A0ABX3R967_9MYCO</name>
<dbReference type="Proteomes" id="UP000192319">
    <property type="component" value="Unassembled WGS sequence"/>
</dbReference>
<keyword evidence="1" id="KW-0472">Membrane</keyword>
<dbReference type="EMBL" id="MVHD01000017">
    <property type="protein sequence ID" value="OQZ90583.1"/>
    <property type="molecule type" value="Genomic_DNA"/>
</dbReference>
<dbReference type="Pfam" id="PF17198">
    <property type="entry name" value="AveC_like"/>
    <property type="match status" value="1"/>
</dbReference>
<sequence>MGVFVVAWSLAAWQDPGVNWIRPVFGYNSGFFNRGTWADFIPGWIFKGAENPQPIWYWLATYFLFMPLSVMGLDKLIRTIRSRSPRINTAGVIALLFVMFTTLDIVLEELLIHLGLWAYPRVNHTWSIFTGTMNQFPLYEGVVFGGIVSVLTIIVYCFRDKHGHMITDAGIDRLRSKRAVTIVRILALTAVFNLVMLVFNMGFNMVNQHADTMPANVPSYIHNQMCGLGPNPPCPPPS</sequence>
<keyword evidence="3" id="KW-1185">Reference proteome</keyword>
<feature type="transmembrane region" description="Helical" evidence="1">
    <location>
        <begin position="93"/>
        <end position="118"/>
    </location>
</feature>
<reference evidence="2 3" key="1">
    <citation type="submission" date="2017-02" db="EMBL/GenBank/DDBJ databases">
        <title>The new phylogeny of genus Mycobacterium.</title>
        <authorList>
            <person name="Tortoli E."/>
            <person name="Trovato A."/>
            <person name="Cirillo D.M."/>
        </authorList>
    </citation>
    <scope>NUCLEOTIDE SEQUENCE [LARGE SCALE GENOMIC DNA]</scope>
    <source>
        <strain evidence="2 3">DSM 45230</strain>
    </source>
</reference>
<accession>A0ABX3R967</accession>
<dbReference type="InterPro" id="IPR033459">
    <property type="entry name" value="AveC-like"/>
</dbReference>
<protein>
    <recommendedName>
        <fullName evidence="4">Spirocyclase, AveC family</fullName>
    </recommendedName>
</protein>
<feature type="transmembrane region" description="Helical" evidence="1">
    <location>
        <begin position="179"/>
        <end position="199"/>
    </location>
</feature>
<proteinExistence type="predicted"/>
<feature type="transmembrane region" description="Helical" evidence="1">
    <location>
        <begin position="55"/>
        <end position="73"/>
    </location>
</feature>
<evidence type="ECO:0000256" key="1">
    <source>
        <dbReference type="SAM" id="Phobius"/>
    </source>
</evidence>
<evidence type="ECO:0000313" key="2">
    <source>
        <dbReference type="EMBL" id="OQZ90583.1"/>
    </source>
</evidence>
<comment type="caution">
    <text evidence="2">The sequence shown here is derived from an EMBL/GenBank/DDBJ whole genome shotgun (WGS) entry which is preliminary data.</text>
</comment>
<feature type="transmembrane region" description="Helical" evidence="1">
    <location>
        <begin position="138"/>
        <end position="158"/>
    </location>
</feature>
<organism evidence="2 3">
    <name type="scientific">Mycobacterium alsense</name>
    <dbReference type="NCBI Taxonomy" id="324058"/>
    <lineage>
        <taxon>Bacteria</taxon>
        <taxon>Bacillati</taxon>
        <taxon>Actinomycetota</taxon>
        <taxon>Actinomycetes</taxon>
        <taxon>Mycobacteriales</taxon>
        <taxon>Mycobacteriaceae</taxon>
        <taxon>Mycobacterium</taxon>
    </lineage>
</organism>
<gene>
    <name evidence="2" type="ORF">BST11_12330</name>
</gene>
<keyword evidence="1" id="KW-1133">Transmembrane helix</keyword>